<dbReference type="EMBL" id="CM043021">
    <property type="protein sequence ID" value="KAI4457411.1"/>
    <property type="molecule type" value="Genomic_DNA"/>
</dbReference>
<evidence type="ECO:0000313" key="2">
    <source>
        <dbReference type="Proteomes" id="UP001056778"/>
    </source>
</evidence>
<keyword evidence="2" id="KW-1185">Reference proteome</keyword>
<gene>
    <name evidence="1" type="ORF">MML48_7g00002040</name>
</gene>
<name>A0ACB9SUM8_HOLOL</name>
<sequence>MFCCLFEGPPGVSIQDAYVQLFPIDRSVCKQIDYIRDITFDLYTRHNPIQPTVLRIGDDEALINSHFNFSEPTIFFFHAFFESSTSPTATAIKTAYLQRKEHNIILLNAQRMEAGPWYLTAARNTRVVGEYSAKFIDYLVSKGLHLPSLHLIGLSLGAQMAGVTGQNVKSGRISRITGLDPAGPLFTKWPKSLKLDRSDAEFVDVIHTDAGIFGYPRSIGHVDFWPNAGIAPQPGCRVSEVKKRNPDAIIETGKYDCGDSFIVQLKTGLLKVFCSHWRSYQFYAESVVSEYTFLSMNCESWKHFKTGDCDPEQTPVSMGFLVHPRARGNYYLITRGESPFSY</sequence>
<proteinExistence type="predicted"/>
<evidence type="ECO:0000313" key="1">
    <source>
        <dbReference type="EMBL" id="KAI4457411.1"/>
    </source>
</evidence>
<protein>
    <submittedName>
        <fullName evidence="1">Lipase</fullName>
    </submittedName>
</protein>
<reference evidence="1" key="1">
    <citation type="submission" date="2022-04" db="EMBL/GenBank/DDBJ databases">
        <title>Chromosome-scale genome assembly of Holotrichia oblita Faldermann.</title>
        <authorList>
            <person name="Rongchong L."/>
        </authorList>
    </citation>
    <scope>NUCLEOTIDE SEQUENCE</scope>
    <source>
        <strain evidence="1">81SQS9</strain>
    </source>
</reference>
<comment type="caution">
    <text evidence="1">The sequence shown here is derived from an EMBL/GenBank/DDBJ whole genome shotgun (WGS) entry which is preliminary data.</text>
</comment>
<dbReference type="Proteomes" id="UP001056778">
    <property type="component" value="Chromosome 7"/>
</dbReference>
<accession>A0ACB9SUM8</accession>
<organism evidence="1 2">
    <name type="scientific">Holotrichia oblita</name>
    <name type="common">Chafer beetle</name>
    <dbReference type="NCBI Taxonomy" id="644536"/>
    <lineage>
        <taxon>Eukaryota</taxon>
        <taxon>Metazoa</taxon>
        <taxon>Ecdysozoa</taxon>
        <taxon>Arthropoda</taxon>
        <taxon>Hexapoda</taxon>
        <taxon>Insecta</taxon>
        <taxon>Pterygota</taxon>
        <taxon>Neoptera</taxon>
        <taxon>Endopterygota</taxon>
        <taxon>Coleoptera</taxon>
        <taxon>Polyphaga</taxon>
        <taxon>Scarabaeiformia</taxon>
        <taxon>Scarabaeidae</taxon>
        <taxon>Melolonthinae</taxon>
        <taxon>Holotrichia</taxon>
    </lineage>
</organism>